<gene>
    <name evidence="2" type="ORF">F4827_006454</name>
</gene>
<evidence type="ECO:0000256" key="1">
    <source>
        <dbReference type="SAM" id="Phobius"/>
    </source>
</evidence>
<feature type="transmembrane region" description="Helical" evidence="1">
    <location>
        <begin position="37"/>
        <end position="61"/>
    </location>
</feature>
<dbReference type="AlphaFoldDB" id="A0A7W9U3W9"/>
<reference evidence="2 3" key="1">
    <citation type="submission" date="2020-08" db="EMBL/GenBank/DDBJ databases">
        <title>Above-ground endophytic microbial communities from plants in different locations in the United States.</title>
        <authorList>
            <person name="Frank C."/>
        </authorList>
    </citation>
    <scope>NUCLEOTIDE SEQUENCE [LARGE SCALE GENOMIC DNA]</scope>
    <source>
        <strain evidence="2 3">WP4_2_2</strain>
    </source>
</reference>
<protein>
    <submittedName>
        <fullName evidence="2">Uncharacterized protein</fullName>
    </submittedName>
</protein>
<keyword evidence="1" id="KW-0472">Membrane</keyword>
<comment type="caution">
    <text evidence="2">The sequence shown here is derived from an EMBL/GenBank/DDBJ whole genome shotgun (WGS) entry which is preliminary data.</text>
</comment>
<sequence>MAYPVLFRAILVSIVVLAGVVILFAPSPDPVIARRRAVLRISGVAIVALAMALLAVVALLAPG</sequence>
<dbReference type="EMBL" id="JACHBW010000028">
    <property type="protein sequence ID" value="MBB6106578.1"/>
    <property type="molecule type" value="Genomic_DNA"/>
</dbReference>
<keyword evidence="1" id="KW-1133">Transmembrane helix</keyword>
<keyword evidence="1" id="KW-0812">Transmembrane</keyword>
<dbReference type="RefSeq" id="WP_183731911.1">
    <property type="nucleotide sequence ID" value="NZ_JACHBW010000028.1"/>
</dbReference>
<evidence type="ECO:0000313" key="3">
    <source>
        <dbReference type="Proteomes" id="UP000571554"/>
    </source>
</evidence>
<feature type="transmembrane region" description="Helical" evidence="1">
    <location>
        <begin position="6"/>
        <end position="25"/>
    </location>
</feature>
<dbReference type="Proteomes" id="UP000571554">
    <property type="component" value="Unassembled WGS sequence"/>
</dbReference>
<name>A0A7W9U3W9_9BURK</name>
<accession>A0A7W9U3W9</accession>
<proteinExistence type="predicted"/>
<evidence type="ECO:0000313" key="2">
    <source>
        <dbReference type="EMBL" id="MBB6106578.1"/>
    </source>
</evidence>
<organism evidence="2 3">
    <name type="scientific">Paraburkholderia bannensis</name>
    <dbReference type="NCBI Taxonomy" id="765414"/>
    <lineage>
        <taxon>Bacteria</taxon>
        <taxon>Pseudomonadati</taxon>
        <taxon>Pseudomonadota</taxon>
        <taxon>Betaproteobacteria</taxon>
        <taxon>Burkholderiales</taxon>
        <taxon>Burkholderiaceae</taxon>
        <taxon>Paraburkholderia</taxon>
    </lineage>
</organism>
<keyword evidence="3" id="KW-1185">Reference proteome</keyword>